<evidence type="ECO:0000256" key="2">
    <source>
        <dbReference type="ARBA" id="ARBA00022729"/>
    </source>
</evidence>
<dbReference type="KEGG" id="kpd:CW740_12075"/>
<dbReference type="PROSITE" id="PS51257">
    <property type="entry name" value="PROKAR_LIPOPROTEIN"/>
    <property type="match status" value="1"/>
</dbReference>
<evidence type="ECO:0000313" key="3">
    <source>
        <dbReference type="EMBL" id="AUD79949.1"/>
    </source>
</evidence>
<reference evidence="3 4" key="1">
    <citation type="submission" date="2017-12" db="EMBL/GenBank/DDBJ databases">
        <title>Kangiella profundi FT102 completed genome.</title>
        <authorList>
            <person name="Xu J."/>
            <person name="Wang J."/>
            <person name="Lu Y."/>
        </authorList>
    </citation>
    <scope>NUCLEOTIDE SEQUENCE [LARGE SCALE GENOMIC DNA]</scope>
    <source>
        <strain evidence="3 4">FT102</strain>
    </source>
</reference>
<keyword evidence="4" id="KW-1185">Reference proteome</keyword>
<proteinExistence type="inferred from homology"/>
<accession>A0A2K9B1G2</accession>
<dbReference type="EMBL" id="CP025120">
    <property type="protein sequence ID" value="AUD79949.1"/>
    <property type="molecule type" value="Genomic_DNA"/>
</dbReference>
<evidence type="ECO:0000313" key="4">
    <source>
        <dbReference type="Proteomes" id="UP000232693"/>
    </source>
</evidence>
<sequence length="264" mass="29358">MNRLSTFLFVSTFLLVACGGGDTNPAATETSTAKNYDCVIKYGWEPRPPYQFLHNGEMQGIDIEIFKKAADATQCNIQYVQKSWTELLTALENGEIDVLGGATETPERKVYADFSVPYRSESFSLFVRSTNDYQGGKLAGFLSGGNKVGITNDYYYGEDVYNLMNHPQYGPLFIDGNSGEQSFYNVIYSTIDGVLTDPVEGRYIIKRKGLESQVKESNIKIPSDNVSFMFSKKGLTPEKSKALQDTIKTLVTGNEVNPIVAKYQ</sequence>
<dbReference type="PANTHER" id="PTHR35936">
    <property type="entry name" value="MEMBRANE-BOUND LYTIC MUREIN TRANSGLYCOSYLASE F"/>
    <property type="match status" value="1"/>
</dbReference>
<name>A0A2K9B1G2_9GAMM</name>
<protein>
    <submittedName>
        <fullName evidence="3">ABC transporter substrate-binding protein</fullName>
    </submittedName>
</protein>
<dbReference type="Pfam" id="PF00497">
    <property type="entry name" value="SBP_bac_3"/>
    <property type="match status" value="1"/>
</dbReference>
<dbReference type="OrthoDB" id="9768183at2"/>
<keyword evidence="2" id="KW-0732">Signal</keyword>
<dbReference type="Proteomes" id="UP000232693">
    <property type="component" value="Chromosome"/>
</dbReference>
<dbReference type="InterPro" id="IPR001638">
    <property type="entry name" value="Solute-binding_3/MltF_N"/>
</dbReference>
<gene>
    <name evidence="3" type="ORF">CW740_12075</name>
</gene>
<dbReference type="PANTHER" id="PTHR35936:SF38">
    <property type="entry name" value="GLUTAMINE-BINDING PERIPLASMIC PROTEIN"/>
    <property type="match status" value="1"/>
</dbReference>
<comment type="similarity">
    <text evidence="1">Belongs to the bacterial solute-binding protein 3 family.</text>
</comment>
<dbReference type="RefSeq" id="WP_106647786.1">
    <property type="nucleotide sequence ID" value="NZ_BMGO01000001.1"/>
</dbReference>
<dbReference type="SUPFAM" id="SSF53850">
    <property type="entry name" value="Periplasmic binding protein-like II"/>
    <property type="match status" value="1"/>
</dbReference>
<dbReference type="Gene3D" id="3.40.190.10">
    <property type="entry name" value="Periplasmic binding protein-like II"/>
    <property type="match status" value="2"/>
</dbReference>
<organism evidence="3 4">
    <name type="scientific">Kangiella profundi</name>
    <dbReference type="NCBI Taxonomy" id="1561924"/>
    <lineage>
        <taxon>Bacteria</taxon>
        <taxon>Pseudomonadati</taxon>
        <taxon>Pseudomonadota</taxon>
        <taxon>Gammaproteobacteria</taxon>
        <taxon>Kangiellales</taxon>
        <taxon>Kangiellaceae</taxon>
        <taxon>Kangiella</taxon>
    </lineage>
</organism>
<evidence type="ECO:0000256" key="1">
    <source>
        <dbReference type="ARBA" id="ARBA00010333"/>
    </source>
</evidence>
<dbReference type="AlphaFoldDB" id="A0A2K9B1G2"/>
<dbReference type="SMART" id="SM00062">
    <property type="entry name" value="PBPb"/>
    <property type="match status" value="1"/>
</dbReference>